<evidence type="ECO:0000259" key="4">
    <source>
        <dbReference type="PROSITE" id="PS50975"/>
    </source>
</evidence>
<evidence type="ECO:0000313" key="6">
    <source>
        <dbReference type="Proteomes" id="UP000034595"/>
    </source>
</evidence>
<dbReference type="GO" id="GO:0008716">
    <property type="term" value="F:D-alanine-D-alanine ligase activity"/>
    <property type="evidence" value="ECO:0007669"/>
    <property type="project" value="InterPro"/>
</dbReference>
<keyword evidence="2 5" id="KW-0436">Ligase</keyword>
<dbReference type="SUPFAM" id="SSF56059">
    <property type="entry name" value="Glutathione synthetase ATP-binding domain-like"/>
    <property type="match status" value="1"/>
</dbReference>
<gene>
    <name evidence="5" type="ORF">UW78_C0020G0009</name>
</gene>
<dbReference type="GO" id="GO:0005524">
    <property type="term" value="F:ATP binding"/>
    <property type="evidence" value="ECO:0007669"/>
    <property type="project" value="UniProtKB-UniRule"/>
</dbReference>
<dbReference type="PANTHER" id="PTHR23132">
    <property type="entry name" value="D-ALANINE--D-ALANINE LIGASE"/>
    <property type="match status" value="1"/>
</dbReference>
<dbReference type="Gene3D" id="3.30.470.20">
    <property type="entry name" value="ATP-grasp fold, B domain"/>
    <property type="match status" value="1"/>
</dbReference>
<dbReference type="InterPro" id="IPR011095">
    <property type="entry name" value="Dala_Dala_lig_C"/>
</dbReference>
<organism evidence="5 6">
    <name type="scientific">Candidatus Azambacteria bacterium GW2011_GWA1_44_9</name>
    <dbReference type="NCBI Taxonomy" id="1618610"/>
    <lineage>
        <taxon>Bacteria</taxon>
        <taxon>Candidatus Azamiibacteriota</taxon>
    </lineage>
</organism>
<dbReference type="Proteomes" id="UP000034595">
    <property type="component" value="Unassembled WGS sequence"/>
</dbReference>
<name>A0A0G1KBM2_9BACT</name>
<comment type="similarity">
    <text evidence="1">Belongs to the D-alanine--D-alanine ligase family.</text>
</comment>
<dbReference type="EMBL" id="LCJQ01000020">
    <property type="protein sequence ID" value="KKT80990.1"/>
    <property type="molecule type" value="Genomic_DNA"/>
</dbReference>
<dbReference type="GO" id="GO:0046872">
    <property type="term" value="F:metal ion binding"/>
    <property type="evidence" value="ECO:0007669"/>
    <property type="project" value="InterPro"/>
</dbReference>
<dbReference type="PROSITE" id="PS50975">
    <property type="entry name" value="ATP_GRASP"/>
    <property type="match status" value="1"/>
</dbReference>
<reference evidence="5 6" key="1">
    <citation type="journal article" date="2015" name="Nature">
        <title>rRNA introns, odd ribosomes, and small enigmatic genomes across a large radiation of phyla.</title>
        <authorList>
            <person name="Brown C.T."/>
            <person name="Hug L.A."/>
            <person name="Thomas B.C."/>
            <person name="Sharon I."/>
            <person name="Castelle C.J."/>
            <person name="Singh A."/>
            <person name="Wilkins M.J."/>
            <person name="Williams K.H."/>
            <person name="Banfield J.F."/>
        </authorList>
    </citation>
    <scope>NUCLEOTIDE SEQUENCE [LARGE SCALE GENOMIC DNA]</scope>
</reference>
<dbReference type="Pfam" id="PF07478">
    <property type="entry name" value="Dala_Dala_lig_C"/>
    <property type="match status" value="1"/>
</dbReference>
<dbReference type="InterPro" id="IPR013815">
    <property type="entry name" value="ATP_grasp_subdomain_1"/>
</dbReference>
<evidence type="ECO:0000256" key="3">
    <source>
        <dbReference type="PROSITE-ProRule" id="PRU00409"/>
    </source>
</evidence>
<dbReference type="AlphaFoldDB" id="A0A0G1KBM2"/>
<keyword evidence="3" id="KW-0067">ATP-binding</keyword>
<dbReference type="InterPro" id="IPR011761">
    <property type="entry name" value="ATP-grasp"/>
</dbReference>
<keyword evidence="3" id="KW-0547">Nucleotide-binding</keyword>
<evidence type="ECO:0000256" key="2">
    <source>
        <dbReference type="ARBA" id="ARBA00022598"/>
    </source>
</evidence>
<comment type="caution">
    <text evidence="5">The sequence shown here is derived from an EMBL/GenBank/DDBJ whole genome shotgun (WGS) entry which is preliminary data.</text>
</comment>
<protein>
    <submittedName>
        <fullName evidence="5">D-alanine-D-alanine ligase</fullName>
    </submittedName>
</protein>
<evidence type="ECO:0000313" key="5">
    <source>
        <dbReference type="EMBL" id="KKT80990.1"/>
    </source>
</evidence>
<dbReference type="Gene3D" id="3.30.1490.20">
    <property type="entry name" value="ATP-grasp fold, A domain"/>
    <property type="match status" value="1"/>
</dbReference>
<dbReference type="PANTHER" id="PTHR23132:SF23">
    <property type="entry name" value="D-ALANINE--D-ALANINE LIGASE B"/>
    <property type="match status" value="1"/>
</dbReference>
<proteinExistence type="inferred from homology"/>
<sequence>MKRKQEKRKKRFTIALLYHYVPKDITDKYFSKEHALVDNQTDEIVWYMKRLFTRRGYKVQVIKVEPDNLSELKNLKANFVFNLVDSKKMEMEIARVLGRLNIPYSGSSFAAIQTTNNKLRTKRVFEKNLLPTPKFQIIRLSDRLSRALVPGKFPVIVKPAFEHCSIGITDNSVALNYNQFKDIVRKLRKKHNQALLTEEFISGKELQVTVLETPSKTFALPIAEIVFKGKVKSKWNIYGFDEKWSKHLPIYKSCHFISPPKELRGDIDTNIKQDSIRAFYALGLRDYARFDLRYSPDRRQWYFLEANANAGFDPDPGDAMTASIQAHGMTLDDFVLQIVRNSIH</sequence>
<feature type="domain" description="ATP-grasp" evidence="4">
    <location>
        <begin position="122"/>
        <end position="340"/>
    </location>
</feature>
<accession>A0A0G1KBM2</accession>
<evidence type="ECO:0000256" key="1">
    <source>
        <dbReference type="ARBA" id="ARBA00010871"/>
    </source>
</evidence>